<dbReference type="STRING" id="984485.A0A1E4RMB6"/>
<feature type="signal peptide" evidence="7">
    <location>
        <begin position="1"/>
        <end position="30"/>
    </location>
</feature>
<dbReference type="GO" id="GO:0035838">
    <property type="term" value="C:growing cell tip"/>
    <property type="evidence" value="ECO:0007669"/>
    <property type="project" value="TreeGrafter"/>
</dbReference>
<dbReference type="OrthoDB" id="2354757at2759"/>
<dbReference type="GeneID" id="30995282"/>
<dbReference type="PANTHER" id="PTHR28013">
    <property type="entry name" value="PROTEIN DCV1-RELATED"/>
    <property type="match status" value="1"/>
</dbReference>
<protein>
    <submittedName>
        <fullName evidence="8">Pali-domain-containing protein</fullName>
    </submittedName>
</protein>
<evidence type="ECO:0000256" key="4">
    <source>
        <dbReference type="ARBA" id="ARBA00023136"/>
    </source>
</evidence>
<feature type="chain" id="PRO_5009162357" evidence="7">
    <location>
        <begin position="31"/>
        <end position="345"/>
    </location>
</feature>
<feature type="transmembrane region" description="Helical" evidence="6">
    <location>
        <begin position="104"/>
        <end position="130"/>
    </location>
</feature>
<dbReference type="RefSeq" id="XP_020077453.1">
    <property type="nucleotide sequence ID" value="XM_020220732.1"/>
</dbReference>
<feature type="compositionally biased region" description="Low complexity" evidence="5">
    <location>
        <begin position="310"/>
        <end position="323"/>
    </location>
</feature>
<feature type="transmembrane region" description="Helical" evidence="6">
    <location>
        <begin position="176"/>
        <end position="203"/>
    </location>
</feature>
<keyword evidence="7" id="KW-0732">Signal</keyword>
<dbReference type="GO" id="GO:0005886">
    <property type="term" value="C:plasma membrane"/>
    <property type="evidence" value="ECO:0007669"/>
    <property type="project" value="InterPro"/>
</dbReference>
<feature type="region of interest" description="Disordered" evidence="5">
    <location>
        <begin position="308"/>
        <end position="345"/>
    </location>
</feature>
<organism evidence="8 9">
    <name type="scientific">Hyphopichia burtonii NRRL Y-1933</name>
    <dbReference type="NCBI Taxonomy" id="984485"/>
    <lineage>
        <taxon>Eukaryota</taxon>
        <taxon>Fungi</taxon>
        <taxon>Dikarya</taxon>
        <taxon>Ascomycota</taxon>
        <taxon>Saccharomycotina</taxon>
        <taxon>Pichiomycetes</taxon>
        <taxon>Debaryomycetaceae</taxon>
        <taxon>Hyphopichia</taxon>
    </lineage>
</organism>
<keyword evidence="9" id="KW-1185">Reference proteome</keyword>
<sequence>MHKGLVVLCILTCICLVIQLLPLISVPITGESTNYNIRLSTYKNNTFGLFGVCDIALDICSPPKIGYPSKHSHFYAISVEENYDDKFGGIELPSGATYTISKLLVVHVIGFCLTAIIFLLISSLSVILYLDSKGFESSRTALKHFKYKLLKQSNDDNVSPASTGSVKPRKRDLRPYLSLILTASLLSFLSTLLAFLVDILLFIPHLSYLGWIQLIPIILLAIMASMVCFIKRTISSRKYLEEEYKTEMDDMRMRNNVDTTRWNDDSASDDGFFIYTNGFYSNYNDSNSHNKGKGGWIRHSPYNDTADEVSNNSSQFGFSNNDNMEPSHDPEPNSVPNSNNNRTLC</sequence>
<dbReference type="GO" id="GO:0032153">
    <property type="term" value="C:cell division site"/>
    <property type="evidence" value="ECO:0007669"/>
    <property type="project" value="TreeGrafter"/>
</dbReference>
<dbReference type="InterPro" id="IPR009571">
    <property type="entry name" value="SUR7/Rim9-like_fungi"/>
</dbReference>
<feature type="compositionally biased region" description="Low complexity" evidence="5">
    <location>
        <begin position="332"/>
        <end position="345"/>
    </location>
</feature>
<name>A0A1E4RMB6_9ASCO</name>
<evidence type="ECO:0000256" key="7">
    <source>
        <dbReference type="SAM" id="SignalP"/>
    </source>
</evidence>
<evidence type="ECO:0000313" key="8">
    <source>
        <dbReference type="EMBL" id="ODV68386.1"/>
    </source>
</evidence>
<dbReference type="EMBL" id="KV454539">
    <property type="protein sequence ID" value="ODV68386.1"/>
    <property type="molecule type" value="Genomic_DNA"/>
</dbReference>
<evidence type="ECO:0000256" key="1">
    <source>
        <dbReference type="ARBA" id="ARBA00004141"/>
    </source>
</evidence>
<dbReference type="Pfam" id="PF06687">
    <property type="entry name" value="SUR7"/>
    <property type="match status" value="1"/>
</dbReference>
<accession>A0A1E4RMB6</accession>
<gene>
    <name evidence="8" type="ORF">HYPBUDRAFT_151879</name>
</gene>
<evidence type="ECO:0000313" key="9">
    <source>
        <dbReference type="Proteomes" id="UP000095085"/>
    </source>
</evidence>
<dbReference type="PANTHER" id="PTHR28013:SF3">
    <property type="entry name" value="PROTEIN DCV1-RELATED"/>
    <property type="match status" value="1"/>
</dbReference>
<keyword evidence="3 6" id="KW-1133">Transmembrane helix</keyword>
<feature type="transmembrane region" description="Helical" evidence="6">
    <location>
        <begin position="209"/>
        <end position="230"/>
    </location>
</feature>
<reference evidence="9" key="1">
    <citation type="submission" date="2016-05" db="EMBL/GenBank/DDBJ databases">
        <title>Comparative genomics of biotechnologically important yeasts.</title>
        <authorList>
            <consortium name="DOE Joint Genome Institute"/>
            <person name="Riley R."/>
            <person name="Haridas S."/>
            <person name="Wolfe K.H."/>
            <person name="Lopes M.R."/>
            <person name="Hittinger C.T."/>
            <person name="Goker M."/>
            <person name="Salamov A."/>
            <person name="Wisecaver J."/>
            <person name="Long T.M."/>
            <person name="Aerts A.L."/>
            <person name="Barry K."/>
            <person name="Choi C."/>
            <person name="Clum A."/>
            <person name="Coughlan A.Y."/>
            <person name="Deshpande S."/>
            <person name="Douglass A.P."/>
            <person name="Hanson S.J."/>
            <person name="Klenk H.-P."/>
            <person name="Labutti K."/>
            <person name="Lapidus A."/>
            <person name="Lindquist E."/>
            <person name="Lipzen A."/>
            <person name="Meier-Kolthoff J.P."/>
            <person name="Ohm R.A."/>
            <person name="Otillar R.P."/>
            <person name="Pangilinan J."/>
            <person name="Peng Y."/>
            <person name="Rokas A."/>
            <person name="Rosa C.A."/>
            <person name="Scheuner C."/>
            <person name="Sibirny A.A."/>
            <person name="Slot J.C."/>
            <person name="Stielow J.B."/>
            <person name="Sun H."/>
            <person name="Kurtzman C.P."/>
            <person name="Blackwell M."/>
            <person name="Grigoriev I.V."/>
            <person name="Jeffries T.W."/>
        </authorList>
    </citation>
    <scope>NUCLEOTIDE SEQUENCE [LARGE SCALE GENOMIC DNA]</scope>
    <source>
        <strain evidence="9">NRRL Y-1933</strain>
    </source>
</reference>
<dbReference type="AlphaFoldDB" id="A0A1E4RMB6"/>
<evidence type="ECO:0000256" key="5">
    <source>
        <dbReference type="SAM" id="MobiDB-lite"/>
    </source>
</evidence>
<evidence type="ECO:0000256" key="3">
    <source>
        <dbReference type="ARBA" id="ARBA00022989"/>
    </source>
</evidence>
<dbReference type="Proteomes" id="UP000095085">
    <property type="component" value="Unassembled WGS sequence"/>
</dbReference>
<keyword evidence="2 6" id="KW-0812">Transmembrane</keyword>
<evidence type="ECO:0000256" key="2">
    <source>
        <dbReference type="ARBA" id="ARBA00022692"/>
    </source>
</evidence>
<proteinExistence type="predicted"/>
<evidence type="ECO:0000256" key="6">
    <source>
        <dbReference type="SAM" id="Phobius"/>
    </source>
</evidence>
<keyword evidence="4 6" id="KW-0472">Membrane</keyword>
<comment type="subcellular location">
    <subcellularLocation>
        <location evidence="1">Membrane</location>
        <topology evidence="1">Multi-pass membrane protein</topology>
    </subcellularLocation>
</comment>
<dbReference type="InterPro" id="IPR051380">
    <property type="entry name" value="pH-response_reg_palI/RIM9"/>
</dbReference>